<accession>A0A1M5GRQ2</accession>
<protein>
    <submittedName>
        <fullName evidence="1">Uncharacterized protein</fullName>
    </submittedName>
</protein>
<name>A0A1M5GRQ2_9BRAD</name>
<dbReference type="AlphaFoldDB" id="A0A1M5GRQ2"/>
<gene>
    <name evidence="1" type="ORF">SAMN05443248_0152</name>
</gene>
<dbReference type="EMBL" id="LT670817">
    <property type="protein sequence ID" value="SHG06308.1"/>
    <property type="molecule type" value="Genomic_DNA"/>
</dbReference>
<proteinExistence type="predicted"/>
<sequence length="40" mass="4386">MQLCICQDTCALQLKIACEMPLYAVSKAACNHITIASRDD</sequence>
<reference evidence="1 2" key="1">
    <citation type="submission" date="2016-11" db="EMBL/GenBank/DDBJ databases">
        <authorList>
            <person name="Jaros S."/>
            <person name="Januszkiewicz K."/>
            <person name="Wedrychowicz H."/>
        </authorList>
    </citation>
    <scope>NUCLEOTIDE SEQUENCE [LARGE SCALE GENOMIC DNA]</scope>
    <source>
        <strain evidence="1 2">GAS138</strain>
    </source>
</reference>
<evidence type="ECO:0000313" key="2">
    <source>
        <dbReference type="Proteomes" id="UP000189796"/>
    </source>
</evidence>
<dbReference type="Proteomes" id="UP000189796">
    <property type="component" value="Chromosome I"/>
</dbReference>
<organism evidence="1 2">
    <name type="scientific">Bradyrhizobium erythrophlei</name>
    <dbReference type="NCBI Taxonomy" id="1437360"/>
    <lineage>
        <taxon>Bacteria</taxon>
        <taxon>Pseudomonadati</taxon>
        <taxon>Pseudomonadota</taxon>
        <taxon>Alphaproteobacteria</taxon>
        <taxon>Hyphomicrobiales</taxon>
        <taxon>Nitrobacteraceae</taxon>
        <taxon>Bradyrhizobium</taxon>
    </lineage>
</organism>
<evidence type="ECO:0000313" key="1">
    <source>
        <dbReference type="EMBL" id="SHG06308.1"/>
    </source>
</evidence>